<evidence type="ECO:0000259" key="3">
    <source>
        <dbReference type="PROSITE" id="PS50020"/>
    </source>
</evidence>
<feature type="compositionally biased region" description="Basic residues" evidence="2">
    <location>
        <begin position="328"/>
        <end position="337"/>
    </location>
</feature>
<dbReference type="GO" id="GO:0006355">
    <property type="term" value="P:regulation of DNA-templated transcription"/>
    <property type="evidence" value="ECO:0007669"/>
    <property type="project" value="InterPro"/>
</dbReference>
<dbReference type="InterPro" id="IPR036020">
    <property type="entry name" value="WW_dom_sf"/>
</dbReference>
<dbReference type="AlphaFoldDB" id="A0A0D1WGD7"/>
<reference evidence="4 5" key="1">
    <citation type="submission" date="2015-01" db="EMBL/GenBank/DDBJ databases">
        <title>The Genome Sequence of Exophiala sideris CBS121828.</title>
        <authorList>
            <consortium name="The Broad Institute Genomics Platform"/>
            <person name="Cuomo C."/>
            <person name="de Hoog S."/>
            <person name="Gorbushina A."/>
            <person name="Stielow B."/>
            <person name="Teixiera M."/>
            <person name="Abouelleil A."/>
            <person name="Chapman S.B."/>
            <person name="Priest M."/>
            <person name="Young S.K."/>
            <person name="Wortman J."/>
            <person name="Nusbaum C."/>
            <person name="Birren B."/>
        </authorList>
    </citation>
    <scope>NUCLEOTIDE SEQUENCE [LARGE SCALE GENOMIC DNA]</scope>
    <source>
        <strain evidence="4 5">CBS 121828</strain>
    </source>
</reference>
<gene>
    <name evidence="4" type="ORF">PV11_03359</name>
</gene>
<evidence type="ECO:0000256" key="2">
    <source>
        <dbReference type="SAM" id="MobiDB-lite"/>
    </source>
</evidence>
<feature type="compositionally biased region" description="Basic and acidic residues" evidence="2">
    <location>
        <begin position="356"/>
        <end position="367"/>
    </location>
</feature>
<dbReference type="PROSITE" id="PS50020">
    <property type="entry name" value="WW_DOMAIN_2"/>
    <property type="match status" value="1"/>
</dbReference>
<dbReference type="OrthoDB" id="4121285at2759"/>
<dbReference type="EMBL" id="KN846951">
    <property type="protein sequence ID" value="KIV87840.1"/>
    <property type="molecule type" value="Genomic_DNA"/>
</dbReference>
<dbReference type="CDD" id="cd10719">
    <property type="entry name" value="DnaJ_zf"/>
    <property type="match status" value="1"/>
</dbReference>
<feature type="region of interest" description="Disordered" evidence="2">
    <location>
        <begin position="269"/>
        <end position="420"/>
    </location>
</feature>
<dbReference type="Gene3D" id="2.20.70.10">
    <property type="match status" value="1"/>
</dbReference>
<dbReference type="InterPro" id="IPR001305">
    <property type="entry name" value="HSP_DnaJ_Cys-rich_dom"/>
</dbReference>
<evidence type="ECO:0000313" key="4">
    <source>
        <dbReference type="EMBL" id="KIV87840.1"/>
    </source>
</evidence>
<keyword evidence="1" id="KW-0175">Coiled coil</keyword>
<name>A0A0D1WGD7_9EURO</name>
<dbReference type="PROSITE" id="PS01159">
    <property type="entry name" value="WW_DOMAIN_1"/>
    <property type="match status" value="1"/>
</dbReference>
<dbReference type="PANTHER" id="PTHR36167:SF3">
    <property type="entry name" value="C2H2 FINGER DOMAIN TRANSCRIPTION FACTOR (EUROFUNG)-RELATED"/>
    <property type="match status" value="1"/>
</dbReference>
<dbReference type="InterPro" id="IPR036410">
    <property type="entry name" value="HSP_DnaJ_Cys-rich_dom_sf"/>
</dbReference>
<dbReference type="Gene3D" id="2.10.230.10">
    <property type="entry name" value="Heat shock protein DnaJ, cysteine-rich domain"/>
    <property type="match status" value="1"/>
</dbReference>
<feature type="region of interest" description="Disordered" evidence="2">
    <location>
        <begin position="440"/>
        <end position="495"/>
    </location>
</feature>
<dbReference type="SUPFAM" id="SSF51045">
    <property type="entry name" value="WW domain"/>
    <property type="match status" value="1"/>
</dbReference>
<feature type="compositionally biased region" description="Polar residues" evidence="2">
    <location>
        <begin position="395"/>
        <end position="404"/>
    </location>
</feature>
<evidence type="ECO:0000256" key="1">
    <source>
        <dbReference type="SAM" id="Coils"/>
    </source>
</evidence>
<dbReference type="Proteomes" id="UP000053599">
    <property type="component" value="Unassembled WGS sequence"/>
</dbReference>
<dbReference type="GO" id="GO:0031072">
    <property type="term" value="F:heat shock protein binding"/>
    <property type="evidence" value="ECO:0007669"/>
    <property type="project" value="InterPro"/>
</dbReference>
<sequence length="573" mass="63678">MADAAAVASILGIASFGIQLTQTLYTFGCNVSSAREESNYIARHVDLYSNVLDILTDRLEDEEPILSSAAFDLIDELQYQSQDLFLKIEQSLPSPKNGKDDISFLKKVKWNVTKSRVALLVGELDYLRSTVHLLVTIIFTGRKIRSRSKRKAKSDKEGTADLDKELSNQGIKAQNALLAQQEAQDKLPELETEATRQENLDGNSAIQAYTQRPNTRTDLIRANATALDNLQLLLTVYTDPAERQRLVLHHSTYVLHQLLQQWTTVDLSRPNGPFDDGHALPGDQQQPRSGTSPSLNNNVKSTQNDLRPKNDAARPMTTPMPPLPNKQRPQKTGHYRRSNTMSELDERLFSRSNSMGKKDAERQKKAPFDTSGRPPEGTKISSTVDSKKSSDRTFPRSTSKRSQPAQPPAGEALPSGWTKARDKTSGRLYYYDSKTLKSQWERPAETGSADARVSGTEDGNKKSSGRQTQEKSTSLNSADRNTQSPGRSREEVPVPKCDHCYGSGNVRYKAKKCRSCSGVGTLDGNPHNGISCPDCFGEGFISPQTYECWDCRGTGRNLLPTESNRPRIGWVRT</sequence>
<accession>A0A0D1WGD7</accession>
<dbReference type="STRING" id="1016849.A0A0D1WGD7"/>
<feature type="compositionally biased region" description="Polar residues" evidence="2">
    <location>
        <begin position="283"/>
        <end position="305"/>
    </location>
</feature>
<feature type="compositionally biased region" description="Basic and acidic residues" evidence="2">
    <location>
        <begin position="385"/>
        <end position="394"/>
    </location>
</feature>
<feature type="domain" description="WW" evidence="3">
    <location>
        <begin position="411"/>
        <end position="445"/>
    </location>
</feature>
<feature type="compositionally biased region" description="Polar residues" evidence="2">
    <location>
        <begin position="465"/>
        <end position="486"/>
    </location>
</feature>
<dbReference type="InterPro" id="IPR001202">
    <property type="entry name" value="WW_dom"/>
</dbReference>
<dbReference type="HOGENOM" id="CLU_475680_0_0_1"/>
<evidence type="ECO:0000313" key="5">
    <source>
        <dbReference type="Proteomes" id="UP000053599"/>
    </source>
</evidence>
<proteinExistence type="predicted"/>
<dbReference type="SUPFAM" id="SSF57938">
    <property type="entry name" value="DnaJ/Hsp40 cysteine-rich domain"/>
    <property type="match status" value="1"/>
</dbReference>
<protein>
    <recommendedName>
        <fullName evidence="3">WW domain-containing protein</fullName>
    </recommendedName>
</protein>
<dbReference type="SMART" id="SM00456">
    <property type="entry name" value="WW"/>
    <property type="match status" value="1"/>
</dbReference>
<organism evidence="4 5">
    <name type="scientific">Exophiala sideris</name>
    <dbReference type="NCBI Taxonomy" id="1016849"/>
    <lineage>
        <taxon>Eukaryota</taxon>
        <taxon>Fungi</taxon>
        <taxon>Dikarya</taxon>
        <taxon>Ascomycota</taxon>
        <taxon>Pezizomycotina</taxon>
        <taxon>Eurotiomycetes</taxon>
        <taxon>Chaetothyriomycetidae</taxon>
        <taxon>Chaetothyriales</taxon>
        <taxon>Herpotrichiellaceae</taxon>
        <taxon>Exophiala</taxon>
    </lineage>
</organism>
<dbReference type="InterPro" id="IPR039327">
    <property type="entry name" value="CON7-like"/>
</dbReference>
<feature type="coiled-coil region" evidence="1">
    <location>
        <begin position="173"/>
        <end position="200"/>
    </location>
</feature>
<dbReference type="Pfam" id="PF00397">
    <property type="entry name" value="WW"/>
    <property type="match status" value="1"/>
</dbReference>
<dbReference type="PANTHER" id="PTHR36167">
    <property type="entry name" value="C2H2 FINGER DOMAIN TRANSCRIPTION FACTOR (EUROFUNG)-RELATED"/>
    <property type="match status" value="1"/>
</dbReference>
<dbReference type="GO" id="GO:0051082">
    <property type="term" value="F:unfolded protein binding"/>
    <property type="evidence" value="ECO:0007669"/>
    <property type="project" value="InterPro"/>
</dbReference>
<dbReference type="CDD" id="cd00201">
    <property type="entry name" value="WW"/>
    <property type="match status" value="1"/>
</dbReference>